<name>A0ABN1YD10_9ACTN</name>
<keyword evidence="4" id="KW-1185">Reference proteome</keyword>
<feature type="domain" description="DUF6545" evidence="2">
    <location>
        <begin position="242"/>
        <end position="375"/>
    </location>
</feature>
<dbReference type="EMBL" id="BAAAKJ010000255">
    <property type="protein sequence ID" value="GAA1402892.1"/>
    <property type="molecule type" value="Genomic_DNA"/>
</dbReference>
<evidence type="ECO:0000256" key="1">
    <source>
        <dbReference type="SAM" id="Phobius"/>
    </source>
</evidence>
<feature type="transmembrane region" description="Helical" evidence="1">
    <location>
        <begin position="103"/>
        <end position="120"/>
    </location>
</feature>
<comment type="caution">
    <text evidence="3">The sequence shown here is derived from an EMBL/GenBank/DDBJ whole genome shotgun (WGS) entry which is preliminary data.</text>
</comment>
<evidence type="ECO:0000259" key="2">
    <source>
        <dbReference type="Pfam" id="PF20182"/>
    </source>
</evidence>
<evidence type="ECO:0000313" key="4">
    <source>
        <dbReference type="Proteomes" id="UP001499863"/>
    </source>
</evidence>
<dbReference type="InterPro" id="IPR050039">
    <property type="entry name" value="MAB_1171c-like"/>
</dbReference>
<protein>
    <recommendedName>
        <fullName evidence="2">DUF6545 domain-containing protein</fullName>
    </recommendedName>
</protein>
<gene>
    <name evidence="3" type="ORF">GCM10009639_46870</name>
</gene>
<proteinExistence type="predicted"/>
<organism evidence="3 4">
    <name type="scientific">Kitasatospora putterlickiae</name>
    <dbReference type="NCBI Taxonomy" id="221725"/>
    <lineage>
        <taxon>Bacteria</taxon>
        <taxon>Bacillati</taxon>
        <taxon>Actinomycetota</taxon>
        <taxon>Actinomycetes</taxon>
        <taxon>Kitasatosporales</taxon>
        <taxon>Streptomycetaceae</taxon>
        <taxon>Kitasatospora</taxon>
    </lineage>
</organism>
<dbReference type="RefSeq" id="WP_344338937.1">
    <property type="nucleotide sequence ID" value="NZ_BAAAKJ010000255.1"/>
</dbReference>
<dbReference type="Pfam" id="PF20182">
    <property type="entry name" value="DUF6545"/>
    <property type="match status" value="1"/>
</dbReference>
<reference evidence="4" key="1">
    <citation type="journal article" date="2019" name="Int. J. Syst. Evol. Microbiol.">
        <title>The Global Catalogue of Microorganisms (GCM) 10K type strain sequencing project: providing services to taxonomists for standard genome sequencing and annotation.</title>
        <authorList>
            <consortium name="The Broad Institute Genomics Platform"/>
            <consortium name="The Broad Institute Genome Sequencing Center for Infectious Disease"/>
            <person name="Wu L."/>
            <person name="Ma J."/>
        </authorList>
    </citation>
    <scope>NUCLEOTIDE SEQUENCE [LARGE SCALE GENOMIC DNA]</scope>
    <source>
        <strain evidence="4">JCM 12393</strain>
    </source>
</reference>
<accession>A0ABN1YD10</accession>
<feature type="transmembrane region" description="Helical" evidence="1">
    <location>
        <begin position="67"/>
        <end position="91"/>
    </location>
</feature>
<keyword evidence="1" id="KW-0812">Transmembrane</keyword>
<feature type="transmembrane region" description="Helical" evidence="1">
    <location>
        <begin position="140"/>
        <end position="159"/>
    </location>
</feature>
<evidence type="ECO:0000313" key="3">
    <source>
        <dbReference type="EMBL" id="GAA1402892.1"/>
    </source>
</evidence>
<keyword evidence="1" id="KW-0472">Membrane</keyword>
<feature type="transmembrane region" description="Helical" evidence="1">
    <location>
        <begin position="222"/>
        <end position="243"/>
    </location>
</feature>
<dbReference type="NCBIfam" id="NF042915">
    <property type="entry name" value="MAB_1171c_fam"/>
    <property type="match status" value="1"/>
</dbReference>
<feature type="transmembrane region" description="Helical" evidence="1">
    <location>
        <begin position="171"/>
        <end position="196"/>
    </location>
</feature>
<dbReference type="InterPro" id="IPR046675">
    <property type="entry name" value="DUF6545"/>
</dbReference>
<dbReference type="Proteomes" id="UP001499863">
    <property type="component" value="Unassembled WGS sequence"/>
</dbReference>
<sequence length="386" mass="41425">MLPLPSALIPVLLCAVTVWRLPSAFRPPVSPASRALWATLAAMTVGLGARSPEVARLMAEVSGIPDVALLVKPVLGLVSAVYLLDYVHAVHGCLGRVVPASRIRQALSLLALVAVLLLVFKRDGIDAHDGDPAVRIYLAVYYLFLAGSTALGTQVFWSNRRTVPSGLLRTGVWLLATGSAIGFFHTVRRVVIVLWYGDTPVDPVTGLPAAMTDFLFEPLPPAAIVLMAAGFSVPPLWMALRYVRDQSAMWRLYPLWSDLVGAVPHVVFGTPRGRVPELFAYGDRTLDLTHRAFEIRDAALALRDEVPASAGAAGAVLTTGDDPARTEARWLRAALYHRAHGRPPAGGMPPEPCHPGGFTPREEVAWLLEVAAAYRGRGGRAAGPRA</sequence>
<keyword evidence="1" id="KW-1133">Transmembrane helix</keyword>